<dbReference type="EMBL" id="SDMK01000001">
    <property type="protein sequence ID" value="RXS97488.1"/>
    <property type="molecule type" value="Genomic_DNA"/>
</dbReference>
<dbReference type="Pfam" id="PF03050">
    <property type="entry name" value="DDE_Tnp_IS66"/>
    <property type="match status" value="1"/>
</dbReference>
<organism evidence="4 5">
    <name type="scientific">Silvibacterium dinghuense</name>
    <dbReference type="NCBI Taxonomy" id="1560006"/>
    <lineage>
        <taxon>Bacteria</taxon>
        <taxon>Pseudomonadati</taxon>
        <taxon>Acidobacteriota</taxon>
        <taxon>Terriglobia</taxon>
        <taxon>Terriglobales</taxon>
        <taxon>Acidobacteriaceae</taxon>
        <taxon>Silvibacterium</taxon>
    </lineage>
</organism>
<gene>
    <name evidence="4" type="ORF">ESZ00_06235</name>
</gene>
<evidence type="ECO:0000313" key="5">
    <source>
        <dbReference type="Proteomes" id="UP000290253"/>
    </source>
</evidence>
<dbReference type="InterPro" id="IPR024474">
    <property type="entry name" value="Znf_dom_IS66"/>
</dbReference>
<keyword evidence="5" id="KW-1185">Reference proteome</keyword>
<name>A0A4Q1SIP2_9BACT</name>
<evidence type="ECO:0000259" key="2">
    <source>
        <dbReference type="Pfam" id="PF03050"/>
    </source>
</evidence>
<dbReference type="PANTHER" id="PTHR33678:SF1">
    <property type="entry name" value="BLL1576 PROTEIN"/>
    <property type="match status" value="1"/>
</dbReference>
<feature type="domain" description="Transposase IS66 zinc-finger binding" evidence="3">
    <location>
        <begin position="128"/>
        <end position="171"/>
    </location>
</feature>
<protein>
    <submittedName>
        <fullName evidence="4">IS66 family transposase</fullName>
    </submittedName>
</protein>
<dbReference type="Pfam" id="PF13005">
    <property type="entry name" value="zf-IS66"/>
    <property type="match status" value="1"/>
</dbReference>
<dbReference type="Proteomes" id="UP000290253">
    <property type="component" value="Unassembled WGS sequence"/>
</dbReference>
<dbReference type="InterPro" id="IPR004291">
    <property type="entry name" value="Transposase_IS66_central"/>
</dbReference>
<feature type="region of interest" description="Disordered" evidence="1">
    <location>
        <begin position="73"/>
        <end position="111"/>
    </location>
</feature>
<dbReference type="NCBIfam" id="NF033517">
    <property type="entry name" value="transpos_IS66"/>
    <property type="match status" value="1"/>
</dbReference>
<dbReference type="AlphaFoldDB" id="A0A4Q1SIP2"/>
<proteinExistence type="predicted"/>
<dbReference type="InterPro" id="IPR052344">
    <property type="entry name" value="Transposase-related"/>
</dbReference>
<sequence length="523" mass="58919">MSKLPDDPDALKAIIMRLQGERDDLHTTNLRLQVELDRLKKRYYGPRADRLETMTDLAQMLLSFAEALDQKPVHPEDAAGSPPEQSQQPQQPAQQQRHLEKSKGRRNLAKFENLPTTTFVHELSAEQRACPCCGGQRKEIGSEQSWQIEYHPGHFERLEHIRKKYACAACETEGDGPQIKTAAKPEAAIEKGLAGPGLLSFIVTSKFADYLPLYRLEDIFARQGFEIARGTQSIWCGDVADLVEPLYHLMAVRVRLSHVVATDDTIMPMLQQGKTANARMWVYLGDGDHPYNVFDFTLDRHRNGPTHFLKDYNQVLLADAYGGYNGVVAGNQMTRAGCWAHLRRKVIEAEKAAPEIARQTISMIASLYATEKQAAGMAEAERLKLREEQSRPQLAVLREKLLDWKQELLPRHPMAEAISYALSQWQPLSVFCSDGAVPIDNNASEREMKRIVLNRKNSLFVGNPRGGKTAAILASITSTCRRLDLDPHRYLTQLLVNLPTTAPNQLPAWLPDQWKLTAFAQPE</sequence>
<dbReference type="PANTHER" id="PTHR33678">
    <property type="entry name" value="BLL1576 PROTEIN"/>
    <property type="match status" value="1"/>
</dbReference>
<evidence type="ECO:0000256" key="1">
    <source>
        <dbReference type="SAM" id="MobiDB-lite"/>
    </source>
</evidence>
<reference evidence="4 5" key="1">
    <citation type="journal article" date="2016" name="Int. J. Syst. Evol. Microbiol.">
        <title>Acidipila dinghuensis sp. nov., an acidobacterium isolated from forest soil.</title>
        <authorList>
            <person name="Jiang Y.W."/>
            <person name="Wang J."/>
            <person name="Chen M.H."/>
            <person name="Lv Y.Y."/>
            <person name="Qiu L.H."/>
        </authorList>
    </citation>
    <scope>NUCLEOTIDE SEQUENCE [LARGE SCALE GENOMIC DNA]</scope>
    <source>
        <strain evidence="4 5">DHOF10</strain>
    </source>
</reference>
<evidence type="ECO:0000313" key="4">
    <source>
        <dbReference type="EMBL" id="RXS97488.1"/>
    </source>
</evidence>
<accession>A0A4Q1SIP2</accession>
<comment type="caution">
    <text evidence="4">The sequence shown here is derived from an EMBL/GenBank/DDBJ whole genome shotgun (WGS) entry which is preliminary data.</text>
</comment>
<dbReference type="RefSeq" id="WP_129207267.1">
    <property type="nucleotide sequence ID" value="NZ_BMGU01000001.1"/>
</dbReference>
<feature type="domain" description="Transposase IS66 central" evidence="2">
    <location>
        <begin position="191"/>
        <end position="468"/>
    </location>
</feature>
<feature type="compositionally biased region" description="Low complexity" evidence="1">
    <location>
        <begin position="82"/>
        <end position="96"/>
    </location>
</feature>
<evidence type="ECO:0000259" key="3">
    <source>
        <dbReference type="Pfam" id="PF13005"/>
    </source>
</evidence>
<dbReference type="OrthoDB" id="106937at2"/>